<dbReference type="Gene3D" id="2.60.40.10">
    <property type="entry name" value="Immunoglobulins"/>
    <property type="match status" value="1"/>
</dbReference>
<dbReference type="CDD" id="cd00063">
    <property type="entry name" value="FN3"/>
    <property type="match status" value="1"/>
</dbReference>
<dbReference type="SUPFAM" id="SSF49785">
    <property type="entry name" value="Galactose-binding domain-like"/>
    <property type="match status" value="1"/>
</dbReference>
<dbReference type="NCBIfam" id="NF041940">
    <property type="entry name" value="choice_anch_X"/>
    <property type="match status" value="1"/>
</dbReference>
<dbReference type="PROSITE" id="PS50853">
    <property type="entry name" value="FN3"/>
    <property type="match status" value="1"/>
</dbReference>
<sequence>MKLTSVILVIVVVLTGLPNNFFQPQSVEDLIVYDDQLAANWFNWSWGGSVDLNALDVVNSGSRSIRVTYEGWGGLSFYKADIPLYGKTHLQFYIHGGSQMDKPLWFFVNFEDGSEGPRSSFTAKAGQWQKIEIPLNALNPDNRKITRLNWQNASANSGLTVYFDEIKFVSTVFPNAPQILSGGYRSHSIRAGGRILAVRAQVNDPQGTDTIVQVSLESDTGGWQAVPLFDDGLNNDGEAGDGLFGAAFALPARHTGREIGLYVRAVDRDGNSAVRYLGVLTVLADVNSPIPPGLPPKLGWGSNAWSENPPDDWQKNTGLPWNYVYQYITWGWEGWGGNFVQRFVRHSWQNGFIPVVTVYMILGATGGYESAATYAEQLKKPEVVSAYLQSLERAVQEASGDKPVVFVIEPDFYGFMQQLSNSDGRPPGVLADDPDSYFVALNKPGYANTLSGFGQYLIDLIHTTAPNAQAAPMVSMWGVNRDPLLASPTDLVNYVQRTAGFMRKMGADRADLLTVEWSDRDAGRGIRPWWDDQDRELPRPNRAILWAHLLGRELNKRLLLWQVPVGNMDLDNTCNHYQDNRVAYLFRHPQDVWEAGLIGVLFGGGDGCSTQVWTDGGFVENQARYYYDPPSAPLNLQVVSVSGALARLRWRENPESDVVGYRLYYQSEGGGQDGWVDAGVRNRVDLILPQRGKWEIWLKAYDLHQGESPASNMVIVETTQDALKLYLPAIQR</sequence>
<reference evidence="2" key="1">
    <citation type="journal article" date="2020" name="mSystems">
        <title>Genome- and Community-Level Interaction Insights into Carbon Utilization and Element Cycling Functions of Hydrothermarchaeota in Hydrothermal Sediment.</title>
        <authorList>
            <person name="Zhou Z."/>
            <person name="Liu Y."/>
            <person name="Xu W."/>
            <person name="Pan J."/>
            <person name="Luo Z.H."/>
            <person name="Li M."/>
        </authorList>
    </citation>
    <scope>NUCLEOTIDE SEQUENCE [LARGE SCALE GENOMIC DNA]</scope>
    <source>
        <strain evidence="2">SpSt-556</strain>
    </source>
</reference>
<evidence type="ECO:0000313" key="2">
    <source>
        <dbReference type="EMBL" id="HGS87005.1"/>
    </source>
</evidence>
<dbReference type="InterPro" id="IPR036116">
    <property type="entry name" value="FN3_sf"/>
</dbReference>
<dbReference type="InterPro" id="IPR008979">
    <property type="entry name" value="Galactose-bd-like_sf"/>
</dbReference>
<comment type="caution">
    <text evidence="2">The sequence shown here is derived from an EMBL/GenBank/DDBJ whole genome shotgun (WGS) entry which is preliminary data.</text>
</comment>
<proteinExistence type="predicted"/>
<dbReference type="AlphaFoldDB" id="A0A7C4PX24"/>
<dbReference type="InterPro" id="IPR013783">
    <property type="entry name" value="Ig-like_fold"/>
</dbReference>
<dbReference type="Gene3D" id="2.60.120.430">
    <property type="entry name" value="Galactose-binding lectin"/>
    <property type="match status" value="1"/>
</dbReference>
<protein>
    <submittedName>
        <fullName evidence="2">Fibronectin type III domain-containing protein</fullName>
    </submittedName>
</protein>
<evidence type="ECO:0000259" key="1">
    <source>
        <dbReference type="PROSITE" id="PS50853"/>
    </source>
</evidence>
<accession>A0A7C4PX24</accession>
<dbReference type="SUPFAM" id="SSF49265">
    <property type="entry name" value="Fibronectin type III"/>
    <property type="match status" value="1"/>
</dbReference>
<organism evidence="2">
    <name type="scientific">Bellilinea caldifistulae</name>
    <dbReference type="NCBI Taxonomy" id="360411"/>
    <lineage>
        <taxon>Bacteria</taxon>
        <taxon>Bacillati</taxon>
        <taxon>Chloroflexota</taxon>
        <taxon>Anaerolineae</taxon>
        <taxon>Anaerolineales</taxon>
        <taxon>Anaerolineaceae</taxon>
        <taxon>Bellilinea</taxon>
    </lineage>
</organism>
<gene>
    <name evidence="2" type="ORF">ENT17_05235</name>
</gene>
<name>A0A7C4PX24_9CHLR</name>
<dbReference type="InterPro" id="IPR003961">
    <property type="entry name" value="FN3_dom"/>
</dbReference>
<dbReference type="EMBL" id="DSXR01000052">
    <property type="protein sequence ID" value="HGS87005.1"/>
    <property type="molecule type" value="Genomic_DNA"/>
</dbReference>
<feature type="domain" description="Fibronectin type-III" evidence="1">
    <location>
        <begin position="632"/>
        <end position="721"/>
    </location>
</feature>